<reference evidence="3 4" key="1">
    <citation type="submission" date="2021-03" db="EMBL/GenBank/DDBJ databases">
        <title>Whole genome sequence of Jiella sp. MQZ13P-4.</title>
        <authorList>
            <person name="Tuo L."/>
        </authorList>
    </citation>
    <scope>NUCLEOTIDE SEQUENCE [LARGE SCALE GENOMIC DNA]</scope>
    <source>
        <strain evidence="3 4">MQZ13P-4</strain>
    </source>
</reference>
<evidence type="ECO:0000256" key="1">
    <source>
        <dbReference type="SAM" id="MobiDB-lite"/>
    </source>
</evidence>
<accession>A0ABS3J7K7</accession>
<feature type="compositionally biased region" description="Polar residues" evidence="1">
    <location>
        <begin position="68"/>
        <end position="91"/>
    </location>
</feature>
<name>A0ABS3J7K7_9HYPH</name>
<organism evidence="3 4">
    <name type="scientific">Jiella sonneratiae</name>
    <dbReference type="NCBI Taxonomy" id="2816856"/>
    <lineage>
        <taxon>Bacteria</taxon>
        <taxon>Pseudomonadati</taxon>
        <taxon>Pseudomonadota</taxon>
        <taxon>Alphaproteobacteria</taxon>
        <taxon>Hyphomicrobiales</taxon>
        <taxon>Aurantimonadaceae</taxon>
        <taxon>Jiella</taxon>
    </lineage>
</organism>
<feature type="compositionally biased region" description="Polar residues" evidence="1">
    <location>
        <begin position="34"/>
        <end position="53"/>
    </location>
</feature>
<feature type="chain" id="PRO_5046777852" evidence="2">
    <location>
        <begin position="23"/>
        <end position="130"/>
    </location>
</feature>
<gene>
    <name evidence="3" type="ORF">J1C47_18595</name>
</gene>
<proteinExistence type="predicted"/>
<sequence length="130" mass="12366">MRVLSAALLCAASLAAAMPAAAQQAGAIGGGVQTGNTASPSATQMQATEGASTINSTNVDALARSGNVGTSAADSLGGSSDPLNANYSAQLSPGPVAAPRLPTPKVGIDLDAIRHGLAAAPSATPNSAGD</sequence>
<dbReference type="EMBL" id="JAFMPY010000024">
    <property type="protein sequence ID" value="MBO0905658.1"/>
    <property type="molecule type" value="Genomic_DNA"/>
</dbReference>
<evidence type="ECO:0000313" key="3">
    <source>
        <dbReference type="EMBL" id="MBO0905658.1"/>
    </source>
</evidence>
<keyword evidence="4" id="KW-1185">Reference proteome</keyword>
<evidence type="ECO:0000313" key="4">
    <source>
        <dbReference type="Proteomes" id="UP000664288"/>
    </source>
</evidence>
<evidence type="ECO:0000256" key="2">
    <source>
        <dbReference type="SAM" id="SignalP"/>
    </source>
</evidence>
<comment type="caution">
    <text evidence="3">The sequence shown here is derived from an EMBL/GenBank/DDBJ whole genome shotgun (WGS) entry which is preliminary data.</text>
</comment>
<dbReference type="RefSeq" id="WP_207352295.1">
    <property type="nucleotide sequence ID" value="NZ_JAFMPY010000024.1"/>
</dbReference>
<feature type="signal peptide" evidence="2">
    <location>
        <begin position="1"/>
        <end position="22"/>
    </location>
</feature>
<feature type="region of interest" description="Disordered" evidence="1">
    <location>
        <begin position="68"/>
        <end position="103"/>
    </location>
</feature>
<feature type="region of interest" description="Disordered" evidence="1">
    <location>
        <begin position="25"/>
        <end position="53"/>
    </location>
</feature>
<keyword evidence="2" id="KW-0732">Signal</keyword>
<dbReference type="Proteomes" id="UP000664288">
    <property type="component" value="Unassembled WGS sequence"/>
</dbReference>
<protein>
    <submittedName>
        <fullName evidence="3">Uncharacterized protein</fullName>
    </submittedName>
</protein>